<evidence type="ECO:0000313" key="2">
    <source>
        <dbReference type="EMBL" id="RLN00160.1"/>
    </source>
</evidence>
<feature type="compositionally biased region" description="Basic and acidic residues" evidence="1">
    <location>
        <begin position="12"/>
        <end position="21"/>
    </location>
</feature>
<sequence>MLGHTANAKKSSKFEDSDSRMSRPRAVSELPQRPAQRLKAAAAAAAPGAEATGGAPRRALGVRDMAPRSPLHEARMFL</sequence>
<comment type="caution">
    <text evidence="2">The sequence shown here is derived from an EMBL/GenBank/DDBJ whole genome shotgun (WGS) entry which is preliminary data.</text>
</comment>
<keyword evidence="3" id="KW-1185">Reference proteome</keyword>
<evidence type="ECO:0000313" key="3">
    <source>
        <dbReference type="Proteomes" id="UP000275267"/>
    </source>
</evidence>
<dbReference type="EMBL" id="PQIB02000009">
    <property type="protein sequence ID" value="RLN00160.1"/>
    <property type="molecule type" value="Genomic_DNA"/>
</dbReference>
<evidence type="ECO:0000256" key="1">
    <source>
        <dbReference type="SAM" id="MobiDB-lite"/>
    </source>
</evidence>
<name>A0A3L6RBF2_PANMI</name>
<gene>
    <name evidence="2" type="ORF">C2845_PM06G16890</name>
</gene>
<accession>A0A3L6RBF2</accession>
<reference evidence="3" key="1">
    <citation type="journal article" date="2019" name="Nat. Commun.">
        <title>The genome of broomcorn millet.</title>
        <authorList>
            <person name="Zou C."/>
            <person name="Miki D."/>
            <person name="Li D."/>
            <person name="Tang Q."/>
            <person name="Xiao L."/>
            <person name="Rajput S."/>
            <person name="Deng P."/>
            <person name="Jia W."/>
            <person name="Huang R."/>
            <person name="Zhang M."/>
            <person name="Sun Y."/>
            <person name="Hu J."/>
            <person name="Fu X."/>
            <person name="Schnable P.S."/>
            <person name="Li F."/>
            <person name="Zhang H."/>
            <person name="Feng B."/>
            <person name="Zhu X."/>
            <person name="Liu R."/>
            <person name="Schnable J.C."/>
            <person name="Zhu J.-K."/>
            <person name="Zhang H."/>
        </authorList>
    </citation>
    <scope>NUCLEOTIDE SEQUENCE [LARGE SCALE GENOMIC DNA]</scope>
</reference>
<protein>
    <submittedName>
        <fullName evidence="2">Interactor of constitutive active ROPs 1-like</fullName>
    </submittedName>
</protein>
<proteinExistence type="predicted"/>
<feature type="compositionally biased region" description="Low complexity" evidence="1">
    <location>
        <begin position="34"/>
        <end position="59"/>
    </location>
</feature>
<dbReference type="Proteomes" id="UP000275267">
    <property type="component" value="Unassembled WGS sequence"/>
</dbReference>
<feature type="region of interest" description="Disordered" evidence="1">
    <location>
        <begin position="1"/>
        <end position="78"/>
    </location>
</feature>
<organism evidence="2 3">
    <name type="scientific">Panicum miliaceum</name>
    <name type="common">Proso millet</name>
    <name type="synonym">Broomcorn millet</name>
    <dbReference type="NCBI Taxonomy" id="4540"/>
    <lineage>
        <taxon>Eukaryota</taxon>
        <taxon>Viridiplantae</taxon>
        <taxon>Streptophyta</taxon>
        <taxon>Embryophyta</taxon>
        <taxon>Tracheophyta</taxon>
        <taxon>Spermatophyta</taxon>
        <taxon>Magnoliopsida</taxon>
        <taxon>Liliopsida</taxon>
        <taxon>Poales</taxon>
        <taxon>Poaceae</taxon>
        <taxon>PACMAD clade</taxon>
        <taxon>Panicoideae</taxon>
        <taxon>Panicodae</taxon>
        <taxon>Paniceae</taxon>
        <taxon>Panicinae</taxon>
        <taxon>Panicum</taxon>
        <taxon>Panicum sect. Panicum</taxon>
    </lineage>
</organism>
<dbReference type="AlphaFoldDB" id="A0A3L6RBF2"/>